<dbReference type="Gene3D" id="3.20.20.80">
    <property type="entry name" value="Glycosidases"/>
    <property type="match status" value="1"/>
</dbReference>
<proteinExistence type="inferred from homology"/>
<dbReference type="Gene3D" id="2.60.120.260">
    <property type="entry name" value="Galactose-binding domain-like"/>
    <property type="match status" value="1"/>
</dbReference>
<dbReference type="PANTHER" id="PTHR42732">
    <property type="entry name" value="BETA-GALACTOSIDASE"/>
    <property type="match status" value="1"/>
</dbReference>
<reference evidence="4 5" key="1">
    <citation type="submission" date="2016-05" db="EMBL/GenBank/DDBJ databases">
        <title>Niabella ginsenosidivorans BS26 whole genome sequencing.</title>
        <authorList>
            <person name="Im W.T."/>
            <person name="Siddiqi M.Z."/>
        </authorList>
    </citation>
    <scope>NUCLEOTIDE SEQUENCE [LARGE SCALE GENOMIC DNA]</scope>
    <source>
        <strain evidence="4 5">BS26</strain>
    </source>
</reference>
<keyword evidence="4" id="KW-0378">Hydrolase</keyword>
<dbReference type="GO" id="GO:0004553">
    <property type="term" value="F:hydrolase activity, hydrolyzing O-glycosyl compounds"/>
    <property type="evidence" value="ECO:0007669"/>
    <property type="project" value="InterPro"/>
</dbReference>
<dbReference type="InterPro" id="IPR008979">
    <property type="entry name" value="Galactose-bd-like_sf"/>
</dbReference>
<accession>A0A1A9I226</accession>
<comment type="similarity">
    <text evidence="1">Belongs to the glycosyl hydrolase 2 family.</text>
</comment>
<keyword evidence="5" id="KW-1185">Reference proteome</keyword>
<dbReference type="Pfam" id="PF02837">
    <property type="entry name" value="Glyco_hydro_2_N"/>
    <property type="match status" value="1"/>
</dbReference>
<evidence type="ECO:0000259" key="3">
    <source>
        <dbReference type="Pfam" id="PF02837"/>
    </source>
</evidence>
<protein>
    <submittedName>
        <fullName evidence="4">Glycoside hydrolase family 2</fullName>
    </submittedName>
</protein>
<dbReference type="GO" id="GO:0005975">
    <property type="term" value="P:carbohydrate metabolic process"/>
    <property type="evidence" value="ECO:0007669"/>
    <property type="project" value="InterPro"/>
</dbReference>
<feature type="domain" description="Glycosyl hydrolases family 2 sugar binding" evidence="3">
    <location>
        <begin position="35"/>
        <end position="167"/>
    </location>
</feature>
<evidence type="ECO:0000259" key="2">
    <source>
        <dbReference type="Pfam" id="PF00703"/>
    </source>
</evidence>
<dbReference type="InterPro" id="IPR006102">
    <property type="entry name" value="Ig-like_GH2"/>
</dbReference>
<feature type="domain" description="Glycoside hydrolase family 2 immunoglobulin-like beta-sandwich" evidence="2">
    <location>
        <begin position="202"/>
        <end position="314"/>
    </location>
</feature>
<dbReference type="SUPFAM" id="SSF49303">
    <property type="entry name" value="beta-Galactosidase/glucuronidase domain"/>
    <property type="match status" value="1"/>
</dbReference>
<dbReference type="InterPro" id="IPR036156">
    <property type="entry name" value="Beta-gal/glucu_dom_sf"/>
</dbReference>
<dbReference type="Proteomes" id="UP000077667">
    <property type="component" value="Chromosome"/>
</dbReference>
<dbReference type="SUPFAM" id="SSF49785">
    <property type="entry name" value="Galactose-binding domain-like"/>
    <property type="match status" value="1"/>
</dbReference>
<dbReference type="PANTHER" id="PTHR42732:SF1">
    <property type="entry name" value="BETA-MANNOSIDASE"/>
    <property type="match status" value="1"/>
</dbReference>
<dbReference type="AlphaFoldDB" id="A0A1A9I226"/>
<dbReference type="EMBL" id="CP015772">
    <property type="protein sequence ID" value="ANH81717.1"/>
    <property type="molecule type" value="Genomic_DNA"/>
</dbReference>
<dbReference type="InterPro" id="IPR017853">
    <property type="entry name" value="GH"/>
</dbReference>
<name>A0A1A9I226_9BACT</name>
<dbReference type="KEGG" id="nia:A8C56_12655"/>
<sequence length="926" mass="104964">MKRIPVYWITAILLGSVFTIQAQQNKLSFRNTLGLEGVWKFKLDPFETGVNSNGVQLLPPLAETITLPGSTDQAGKGYKTQGMTSLRLTRAFEYKGIAWYEKEIEVPEQWKDKEVELFLERAHWQTDVWINDKPAGKRESLSVPHRYMITSLLRPGKKNKIRIRVNNDKIYDIEYAHAISAETQTNWNGIIGKIELRAFDRVHIADVQAYPDAAKGTVRLLVSICNTTGKSVQGSIQCNGAVVHTAKPQSVPEKEIRFSGADFLITVTTEIPLGTPVQLWDEFDPALYRLQLTLNATGKDHRYNDATTVTFGVRELTTQGTRFVFNGRPAFIRGTVNSSEFPLTGYPPTDKKEWIRIFTTCKDYGLNAMRFHTWCPPEAAFEAADELGFYLQVENPDWRFTVGKDSAVNGFLRREGERILNAYGNHPSFIMFCEGNELVGPTVKEFLTAQVTHWKQMDPRRLYTGSAAYPLIDANDYHVLYGARPHRWKEGLKSRFNVKALDTWYDYSDYVIKNKVPMITHEVGQWCVYPDFNEIPKYTGVLKPYNYELFRELLRERNMLDQAEDFMMASGKFQVILKKEEVESYLRTPGLGGYHMLQLNDFPGQGTAPVGVVDIFWDPKPYVTAAAFHKFQNTRVPLLRTASFTWTNAQTFTATAQFANFDSAVLKGTVGEWRLCFPDGKVYASGSFAPADIPVGSPFTLGEISVPLDKIETATQLKLTINIRSTSYSNDWNLWVYPQKQEAEADPGKVLVADSWNKRVATVLEKGGSVLLLADTAKLRSDVAPGFSGISWNTVWSGMPPNLLGILCDPEHPALQFFPTAFHSDWQWWDLVAHSKPVVLDHFPFGFKPLVQMIPDWNNPRKISLVFEARVGKGKLLVTAIDLKHQMEQRPVARQLLYSLKRYVSSNAFAPTEEVPPALLQQLFKK</sequence>
<gene>
    <name evidence="4" type="ORF">A8C56_12655</name>
</gene>
<evidence type="ECO:0000313" key="4">
    <source>
        <dbReference type="EMBL" id="ANH81717.1"/>
    </source>
</evidence>
<dbReference type="STRING" id="1176587.A8C56_12655"/>
<organism evidence="4 5">
    <name type="scientific">Niabella ginsenosidivorans</name>
    <dbReference type="NCBI Taxonomy" id="1176587"/>
    <lineage>
        <taxon>Bacteria</taxon>
        <taxon>Pseudomonadati</taxon>
        <taxon>Bacteroidota</taxon>
        <taxon>Chitinophagia</taxon>
        <taxon>Chitinophagales</taxon>
        <taxon>Chitinophagaceae</taxon>
        <taxon>Niabella</taxon>
    </lineage>
</organism>
<evidence type="ECO:0000256" key="1">
    <source>
        <dbReference type="ARBA" id="ARBA00007401"/>
    </source>
</evidence>
<dbReference type="InterPro" id="IPR006104">
    <property type="entry name" value="Glyco_hydro_2_N"/>
</dbReference>
<dbReference type="SUPFAM" id="SSF51445">
    <property type="entry name" value="(Trans)glycosidases"/>
    <property type="match status" value="1"/>
</dbReference>
<dbReference type="Pfam" id="PF00703">
    <property type="entry name" value="Glyco_hydro_2"/>
    <property type="match status" value="1"/>
</dbReference>
<dbReference type="InterPro" id="IPR051913">
    <property type="entry name" value="GH2_Domain-Containing"/>
</dbReference>
<evidence type="ECO:0000313" key="5">
    <source>
        <dbReference type="Proteomes" id="UP000077667"/>
    </source>
</evidence>